<evidence type="ECO:0000313" key="3">
    <source>
        <dbReference type="EMBL" id="TRY74623.1"/>
    </source>
</evidence>
<feature type="transmembrane region" description="Helical" evidence="1">
    <location>
        <begin position="41"/>
        <end position="57"/>
    </location>
</feature>
<keyword evidence="4" id="KW-1185">Reference proteome</keyword>
<dbReference type="InterPro" id="IPR037185">
    <property type="entry name" value="EmrE-like"/>
</dbReference>
<dbReference type="PANTHER" id="PTHR22911:SF137">
    <property type="entry name" value="SOLUTE CARRIER FAMILY 35 MEMBER G2-RELATED"/>
    <property type="match status" value="1"/>
</dbReference>
<dbReference type="Pfam" id="PF00892">
    <property type="entry name" value="EamA"/>
    <property type="match status" value="1"/>
</dbReference>
<feature type="transmembrane region" description="Helical" evidence="1">
    <location>
        <begin position="7"/>
        <end position="29"/>
    </location>
</feature>
<dbReference type="OrthoDB" id="306876at2759"/>
<evidence type="ECO:0000313" key="4">
    <source>
        <dbReference type="Proteomes" id="UP000318571"/>
    </source>
</evidence>
<feature type="transmembrane region" description="Helical" evidence="1">
    <location>
        <begin position="184"/>
        <end position="203"/>
    </location>
</feature>
<dbReference type="Proteomes" id="UP000318571">
    <property type="component" value="Chromosome 2"/>
</dbReference>
<keyword evidence="1" id="KW-0472">Membrane</keyword>
<dbReference type="AlphaFoldDB" id="A0A553PAB7"/>
<accession>A0A553PAB7</accession>
<dbReference type="EMBL" id="VCGU01000005">
    <property type="protein sequence ID" value="TRY74623.1"/>
    <property type="molecule type" value="Genomic_DNA"/>
</dbReference>
<reference evidence="3 4" key="1">
    <citation type="journal article" date="2018" name="Nat. Ecol. Evol.">
        <title>Genomic signatures of mitonuclear coevolution across populations of Tigriopus californicus.</title>
        <authorList>
            <person name="Barreto F.S."/>
            <person name="Watson E.T."/>
            <person name="Lima T.G."/>
            <person name="Willett C.S."/>
            <person name="Edmands S."/>
            <person name="Li W."/>
            <person name="Burton R.S."/>
        </authorList>
    </citation>
    <scope>NUCLEOTIDE SEQUENCE [LARGE SCALE GENOMIC DNA]</scope>
    <source>
        <strain evidence="3 4">San Diego</strain>
    </source>
</reference>
<evidence type="ECO:0000259" key="2">
    <source>
        <dbReference type="Pfam" id="PF00892"/>
    </source>
</evidence>
<dbReference type="STRING" id="6832.A0A553PAB7"/>
<feature type="transmembrane region" description="Helical" evidence="1">
    <location>
        <begin position="215"/>
        <end position="240"/>
    </location>
</feature>
<dbReference type="PANTHER" id="PTHR22911">
    <property type="entry name" value="ACYL-MALONYL CONDENSING ENZYME-RELATED"/>
    <property type="match status" value="1"/>
</dbReference>
<protein>
    <recommendedName>
        <fullName evidence="2">EamA domain-containing protein</fullName>
    </recommendedName>
</protein>
<dbReference type="SUPFAM" id="SSF103481">
    <property type="entry name" value="Multidrug resistance efflux transporter EmrE"/>
    <property type="match status" value="2"/>
</dbReference>
<feature type="transmembrane region" description="Helical" evidence="1">
    <location>
        <begin position="69"/>
        <end position="91"/>
    </location>
</feature>
<feature type="transmembrane region" description="Helical" evidence="1">
    <location>
        <begin position="97"/>
        <end position="116"/>
    </location>
</feature>
<dbReference type="GO" id="GO:0016020">
    <property type="term" value="C:membrane"/>
    <property type="evidence" value="ECO:0007669"/>
    <property type="project" value="InterPro"/>
</dbReference>
<keyword evidence="1" id="KW-0812">Transmembrane</keyword>
<gene>
    <name evidence="3" type="ORF">TCAL_06353</name>
</gene>
<keyword evidence="1" id="KW-1133">Transmembrane helix</keyword>
<organism evidence="3 4">
    <name type="scientific">Tigriopus californicus</name>
    <name type="common">Marine copepod</name>
    <dbReference type="NCBI Taxonomy" id="6832"/>
    <lineage>
        <taxon>Eukaryota</taxon>
        <taxon>Metazoa</taxon>
        <taxon>Ecdysozoa</taxon>
        <taxon>Arthropoda</taxon>
        <taxon>Crustacea</taxon>
        <taxon>Multicrustacea</taxon>
        <taxon>Hexanauplia</taxon>
        <taxon>Copepoda</taxon>
        <taxon>Harpacticoida</taxon>
        <taxon>Harpacticidae</taxon>
        <taxon>Tigriopus</taxon>
    </lineage>
</organism>
<feature type="transmembrane region" description="Helical" evidence="1">
    <location>
        <begin position="123"/>
        <end position="145"/>
    </location>
</feature>
<sequence length="351" mass="38709">MAETQSHALTGPCIVFVSTVILLMNNYVIKSWKIPTPDLCFWRGLMQITPLLVLLACNRAPKIRRQDLLHLVGYTLASGIKITSYFAAVSLVPLTELTVLCSTIPVFSLILSRIMLGKAITPLRVFLCLTVILGVVFVVQPTAIFTEQSINASPLSNETLEVIEGEPVPNPTLQVDSQTRDIDYYLGLLLTLAFAISCSLTHVTPALATEVPNQAFLFCAGLGTSLVSFVIPLLGIEMYLIQRDLSTVEPVVWLLIFGLGLCSVVFQVLMVMAIRRTLPTIVSMVRRSDIILVIIIEATWFGSFPSIFGWIGIALVLISITGITFADKIETSLSYKYHRRCSSIKQENEDI</sequence>
<name>A0A553PAB7_TIGCA</name>
<feature type="domain" description="EamA" evidence="2">
    <location>
        <begin position="29"/>
        <end position="139"/>
    </location>
</feature>
<dbReference type="InterPro" id="IPR000620">
    <property type="entry name" value="EamA_dom"/>
</dbReference>
<feature type="transmembrane region" description="Helical" evidence="1">
    <location>
        <begin position="252"/>
        <end position="272"/>
    </location>
</feature>
<comment type="caution">
    <text evidence="3">The sequence shown here is derived from an EMBL/GenBank/DDBJ whole genome shotgun (WGS) entry which is preliminary data.</text>
</comment>
<feature type="transmembrane region" description="Helical" evidence="1">
    <location>
        <begin position="284"/>
        <end position="301"/>
    </location>
</feature>
<evidence type="ECO:0000256" key="1">
    <source>
        <dbReference type="SAM" id="Phobius"/>
    </source>
</evidence>
<proteinExistence type="predicted"/>